<dbReference type="OrthoDB" id="634996at2"/>
<dbReference type="AlphaFoldDB" id="A0A2D0MWH5"/>
<reference evidence="4 5" key="1">
    <citation type="submission" date="2017-10" db="EMBL/GenBank/DDBJ databases">
        <title>The draft genome sequence of Lewinella nigricans NBRC 102662.</title>
        <authorList>
            <person name="Wang K."/>
        </authorList>
    </citation>
    <scope>NUCLEOTIDE SEQUENCE [LARGE SCALE GENOMIC DNA]</scope>
    <source>
        <strain evidence="4 5">NBRC 102662</strain>
    </source>
</reference>
<dbReference type="InterPro" id="IPR013766">
    <property type="entry name" value="Thioredoxin_domain"/>
</dbReference>
<gene>
    <name evidence="4" type="ORF">CRP01_41335</name>
</gene>
<organism evidence="4 5">
    <name type="scientific">Flavilitoribacter nigricans (strain ATCC 23147 / DSM 23189 / NBRC 102662 / NCIMB 1420 / SS-2)</name>
    <name type="common">Lewinella nigricans</name>
    <dbReference type="NCBI Taxonomy" id="1122177"/>
    <lineage>
        <taxon>Bacteria</taxon>
        <taxon>Pseudomonadati</taxon>
        <taxon>Bacteroidota</taxon>
        <taxon>Saprospiria</taxon>
        <taxon>Saprospirales</taxon>
        <taxon>Lewinellaceae</taxon>
        <taxon>Flavilitoribacter</taxon>
    </lineage>
</organism>
<comment type="caution">
    <text evidence="4">The sequence shown here is derived from an EMBL/GenBank/DDBJ whole genome shotgun (WGS) entry which is preliminary data.</text>
</comment>
<name>A0A2D0MWH5_FLAN2</name>
<dbReference type="EMBL" id="PDUD01000092">
    <property type="protein sequence ID" value="PHN00614.1"/>
    <property type="molecule type" value="Genomic_DNA"/>
</dbReference>
<evidence type="ECO:0000313" key="5">
    <source>
        <dbReference type="Proteomes" id="UP000223913"/>
    </source>
</evidence>
<evidence type="ECO:0000256" key="1">
    <source>
        <dbReference type="ARBA" id="ARBA00023284"/>
    </source>
</evidence>
<dbReference type="InterPro" id="IPR017937">
    <property type="entry name" value="Thioredoxin_CS"/>
</dbReference>
<dbReference type="Proteomes" id="UP000223913">
    <property type="component" value="Unassembled WGS sequence"/>
</dbReference>
<evidence type="ECO:0000313" key="4">
    <source>
        <dbReference type="EMBL" id="PHN00614.1"/>
    </source>
</evidence>
<dbReference type="InterPro" id="IPR012336">
    <property type="entry name" value="Thioredoxin-like_fold"/>
</dbReference>
<dbReference type="PANTHER" id="PTHR42852">
    <property type="entry name" value="THIOL:DISULFIDE INTERCHANGE PROTEIN DSBE"/>
    <property type="match status" value="1"/>
</dbReference>
<dbReference type="Gene3D" id="3.40.30.10">
    <property type="entry name" value="Glutaredoxin"/>
    <property type="match status" value="1"/>
</dbReference>
<evidence type="ECO:0000259" key="3">
    <source>
        <dbReference type="PROSITE" id="PS51352"/>
    </source>
</evidence>
<evidence type="ECO:0000256" key="2">
    <source>
        <dbReference type="SAM" id="SignalP"/>
    </source>
</evidence>
<accession>A0A2D0MWH5</accession>
<keyword evidence="2" id="KW-0732">Signal</keyword>
<dbReference type="InterPro" id="IPR036249">
    <property type="entry name" value="Thioredoxin-like_sf"/>
</dbReference>
<protein>
    <recommendedName>
        <fullName evidence="3">Thioredoxin domain-containing protein</fullName>
    </recommendedName>
</protein>
<dbReference type="CDD" id="cd02966">
    <property type="entry name" value="TlpA_like_family"/>
    <property type="match status" value="1"/>
</dbReference>
<feature type="signal peptide" evidence="2">
    <location>
        <begin position="1"/>
        <end position="19"/>
    </location>
</feature>
<dbReference type="InterPro" id="IPR050553">
    <property type="entry name" value="Thioredoxin_ResA/DsbE_sf"/>
</dbReference>
<sequence length="306" mass="35381">MMKYLLCAFLLLWGFYLSAQNVEPYFLAIVEAEPSDGAFNDTIDTYWSNTMALDKDTTLIAARQRTQYASALYEYYQNHRGTSTGEKAALHQLFILLRMEAYEEIQSVFTTNNFSANLWIASYPLYKRAVLKTSTDSRVALNERLTNFLENTSDKTIAAFITHQLELQIGDAAPAIPPTDLYDRALDTKGKVVLIDFWATWCLPCLKNMPEMRAIYEEFSENDDFVFLAVSRDDDPEQLQQYLQQHDLPWMHIRDGLRIGGELAYEFRVQEIPKHIIIDQKGIVRYNSSVEDNRELLLATIRKLLE</sequence>
<dbReference type="Pfam" id="PF13905">
    <property type="entry name" value="Thioredoxin_8"/>
    <property type="match status" value="1"/>
</dbReference>
<keyword evidence="5" id="KW-1185">Reference proteome</keyword>
<dbReference type="PROSITE" id="PS51352">
    <property type="entry name" value="THIOREDOXIN_2"/>
    <property type="match status" value="1"/>
</dbReference>
<dbReference type="PROSITE" id="PS00194">
    <property type="entry name" value="THIOREDOXIN_1"/>
    <property type="match status" value="1"/>
</dbReference>
<feature type="domain" description="Thioredoxin" evidence="3">
    <location>
        <begin position="167"/>
        <end position="306"/>
    </location>
</feature>
<dbReference type="SUPFAM" id="SSF52833">
    <property type="entry name" value="Thioredoxin-like"/>
    <property type="match status" value="1"/>
</dbReference>
<dbReference type="PANTHER" id="PTHR42852:SF17">
    <property type="entry name" value="THIOREDOXIN-LIKE PROTEIN HI_1115"/>
    <property type="match status" value="1"/>
</dbReference>
<keyword evidence="1" id="KW-0676">Redox-active center</keyword>
<feature type="chain" id="PRO_5012564845" description="Thioredoxin domain-containing protein" evidence="2">
    <location>
        <begin position="20"/>
        <end position="306"/>
    </location>
</feature>
<proteinExistence type="predicted"/>